<evidence type="ECO:0000313" key="3">
    <source>
        <dbReference type="EMBL" id="RFA98088.1"/>
    </source>
</evidence>
<dbReference type="GO" id="GO:0003677">
    <property type="term" value="F:DNA binding"/>
    <property type="evidence" value="ECO:0007669"/>
    <property type="project" value="InterPro"/>
</dbReference>
<dbReference type="InterPro" id="IPR016032">
    <property type="entry name" value="Sig_transdc_resp-reg_C-effctor"/>
</dbReference>
<dbReference type="GeneID" id="1466170"/>
<evidence type="ECO:0000313" key="4">
    <source>
        <dbReference type="Proteomes" id="UP000256877"/>
    </source>
</evidence>
<dbReference type="GO" id="GO:0006355">
    <property type="term" value="P:regulation of DNA-templated transcription"/>
    <property type="evidence" value="ECO:0007669"/>
    <property type="project" value="InterPro"/>
</dbReference>
<accession>A0A371QXV3</accession>
<evidence type="ECO:0000313" key="2">
    <source>
        <dbReference type="EMBL" id="RFA95446.1"/>
    </source>
</evidence>
<dbReference type="OrthoDB" id="28285at2157"/>
<reference evidence="1" key="2">
    <citation type="journal article" date="2020" name="bioRxiv">
        <title>A rank-normalized archaeal taxonomy based on genome phylogeny resolves widespread incomplete and uneven classifications.</title>
        <authorList>
            <person name="Rinke C."/>
            <person name="Chuvochina M."/>
            <person name="Mussig A.J."/>
            <person name="Chaumeil P.-A."/>
            <person name="Waite D.W."/>
            <person name="Whitman W.B."/>
            <person name="Parks D.H."/>
            <person name="Hugenholtz P."/>
        </authorList>
    </citation>
    <scope>NUCLEOTIDE SEQUENCE</scope>
    <source>
        <strain evidence="1">UBA8839</strain>
    </source>
</reference>
<dbReference type="OMA" id="KGHVYRI"/>
<dbReference type="Proteomes" id="UP000651120">
    <property type="component" value="Unassembled WGS sequence"/>
</dbReference>
<evidence type="ECO:0000313" key="5">
    <source>
        <dbReference type="Proteomes" id="UP000257123"/>
    </source>
</evidence>
<proteinExistence type="predicted"/>
<dbReference type="EMBL" id="NMUF01000057">
    <property type="protein sequence ID" value="RFA95446.1"/>
    <property type="molecule type" value="Genomic_DNA"/>
</dbReference>
<protein>
    <submittedName>
        <fullName evidence="2">Bacteriocin</fullName>
    </submittedName>
</protein>
<dbReference type="EMBL" id="NMUE01000003">
    <property type="protein sequence ID" value="RFA98088.1"/>
    <property type="molecule type" value="Genomic_DNA"/>
</dbReference>
<dbReference type="SUPFAM" id="SSF46894">
    <property type="entry name" value="C-terminal effector domain of the bipartite response regulators"/>
    <property type="match status" value="1"/>
</dbReference>
<reference evidence="4 5" key="1">
    <citation type="submission" date="2017-07" db="EMBL/GenBank/DDBJ databases">
        <title>Draft genome sequence of aerobic hyperthermophilic archaea, Pyrobaculum aerophilum YKB31 and YKB32.</title>
        <authorList>
            <person name="Mochizuki T."/>
            <person name="Berliner A.J."/>
            <person name="Yoshida-Takashima Y."/>
            <person name="Takaki Y."/>
            <person name="Nunoura T."/>
            <person name="Takai K."/>
        </authorList>
    </citation>
    <scope>NUCLEOTIDE SEQUENCE [LARGE SCALE GENOMIC DNA]</scope>
    <source>
        <strain evidence="3 5">YKB31</strain>
        <strain evidence="2 4">YKB32</strain>
    </source>
</reference>
<sequence length="154" mass="17324">MKYLVLYLKPCSKMPRDAYAYLGFQINNGKVKHLVATSRGLETVTSRCEECIFYKLASSSYVYGQPAIVGGKLKVIVSDNRAVRRLISQHLPQVVKVVEMRHTGLIITDRQREVLLSLANGHNLTTVARQNNVSKVAVYKMFKTALRKLSLILA</sequence>
<dbReference type="RefSeq" id="WP_011009503.1">
    <property type="nucleotide sequence ID" value="NZ_DUJP01000033.1"/>
</dbReference>
<dbReference type="AlphaFoldDB" id="A0A371QXV3"/>
<evidence type="ECO:0000313" key="1">
    <source>
        <dbReference type="EMBL" id="HII47834.1"/>
    </source>
</evidence>
<organism evidence="2 4">
    <name type="scientific">Pyrobaculum aerophilum</name>
    <dbReference type="NCBI Taxonomy" id="13773"/>
    <lineage>
        <taxon>Archaea</taxon>
        <taxon>Thermoproteota</taxon>
        <taxon>Thermoprotei</taxon>
        <taxon>Thermoproteales</taxon>
        <taxon>Thermoproteaceae</taxon>
        <taxon>Pyrobaculum</taxon>
    </lineage>
</organism>
<dbReference type="Proteomes" id="UP000256877">
    <property type="component" value="Unassembled WGS sequence"/>
</dbReference>
<comment type="caution">
    <text evidence="2">The sequence shown here is derived from an EMBL/GenBank/DDBJ whole genome shotgun (WGS) entry which is preliminary data.</text>
</comment>
<dbReference type="EMBL" id="DUJP01000033">
    <property type="protein sequence ID" value="HII47834.1"/>
    <property type="molecule type" value="Genomic_DNA"/>
</dbReference>
<dbReference type="Proteomes" id="UP000257123">
    <property type="component" value="Unassembled WGS sequence"/>
</dbReference>
<name>A0A371QXV3_9CREN</name>
<gene>
    <name evidence="3" type="ORF">CGL51_01765</name>
    <name evidence="2" type="ORF">CGL52_12885</name>
    <name evidence="1" type="ORF">HA333_10470</name>
</gene>